<dbReference type="GO" id="GO:0003841">
    <property type="term" value="F:1-acylglycerol-3-phosphate O-acyltransferase activity"/>
    <property type="evidence" value="ECO:0007669"/>
    <property type="project" value="TreeGrafter"/>
</dbReference>
<reference evidence="5 6" key="1">
    <citation type="submission" date="2017-08" db="EMBL/GenBank/DDBJ databases">
        <title>The complete genome sequence of Nocardiopsis gilva YIM 90087.</title>
        <authorList>
            <person name="Yin M."/>
            <person name="Tang S."/>
        </authorList>
    </citation>
    <scope>NUCLEOTIDE SEQUENCE [LARGE SCALE GENOMIC DNA]</scope>
    <source>
        <strain evidence="5 6">YIM 90087</strain>
    </source>
</reference>
<evidence type="ECO:0000313" key="5">
    <source>
        <dbReference type="EMBL" id="ASU83960.1"/>
    </source>
</evidence>
<name>A0A223S759_9ACTN</name>
<evidence type="ECO:0000313" key="6">
    <source>
        <dbReference type="Proteomes" id="UP000215005"/>
    </source>
</evidence>
<proteinExistence type="predicted"/>
<keyword evidence="1 5" id="KW-0808">Transferase</keyword>
<dbReference type="GO" id="GO:0006654">
    <property type="term" value="P:phosphatidic acid biosynthetic process"/>
    <property type="evidence" value="ECO:0007669"/>
    <property type="project" value="TreeGrafter"/>
</dbReference>
<dbReference type="EMBL" id="CP022753">
    <property type="protein sequence ID" value="ASU83960.1"/>
    <property type="molecule type" value="Genomic_DNA"/>
</dbReference>
<dbReference type="SUPFAM" id="SSF69593">
    <property type="entry name" value="Glycerol-3-phosphate (1)-acyltransferase"/>
    <property type="match status" value="1"/>
</dbReference>
<dbReference type="Pfam" id="PF01553">
    <property type="entry name" value="Acyltransferase"/>
    <property type="match status" value="1"/>
</dbReference>
<keyword evidence="6" id="KW-1185">Reference proteome</keyword>
<evidence type="ECO:0000259" key="4">
    <source>
        <dbReference type="SMART" id="SM00563"/>
    </source>
</evidence>
<feature type="domain" description="Phospholipid/glycerol acyltransferase" evidence="4">
    <location>
        <begin position="34"/>
        <end position="153"/>
    </location>
</feature>
<dbReference type="Proteomes" id="UP000215005">
    <property type="component" value="Chromosome"/>
</dbReference>
<organism evidence="5 6">
    <name type="scientific">Nocardiopsis gilva YIM 90087</name>
    <dbReference type="NCBI Taxonomy" id="1235441"/>
    <lineage>
        <taxon>Bacteria</taxon>
        <taxon>Bacillati</taxon>
        <taxon>Actinomycetota</taxon>
        <taxon>Actinomycetes</taxon>
        <taxon>Streptosporangiales</taxon>
        <taxon>Nocardiopsidaceae</taxon>
        <taxon>Nocardiopsis</taxon>
    </lineage>
</organism>
<dbReference type="SMART" id="SM00563">
    <property type="entry name" value="PlsC"/>
    <property type="match status" value="1"/>
</dbReference>
<dbReference type="GO" id="GO:0005886">
    <property type="term" value="C:plasma membrane"/>
    <property type="evidence" value="ECO:0007669"/>
    <property type="project" value="TreeGrafter"/>
</dbReference>
<evidence type="ECO:0000256" key="1">
    <source>
        <dbReference type="ARBA" id="ARBA00022679"/>
    </source>
</evidence>
<dbReference type="InterPro" id="IPR002123">
    <property type="entry name" value="Plipid/glycerol_acylTrfase"/>
</dbReference>
<dbReference type="CDD" id="cd07989">
    <property type="entry name" value="LPLAT_AGPAT-like"/>
    <property type="match status" value="1"/>
</dbReference>
<accession>A0A223S759</accession>
<feature type="region of interest" description="Disordered" evidence="3">
    <location>
        <begin position="228"/>
        <end position="252"/>
    </location>
</feature>
<dbReference type="AlphaFoldDB" id="A0A223S759"/>
<dbReference type="KEGG" id="ngv:CDO52_15255"/>
<dbReference type="PANTHER" id="PTHR10434">
    <property type="entry name" value="1-ACYL-SN-GLYCEROL-3-PHOSPHATE ACYLTRANSFERASE"/>
    <property type="match status" value="1"/>
</dbReference>
<protein>
    <submittedName>
        <fullName evidence="5">1-acyl-sn-glycerol-3-phosphate acyltransferase</fullName>
    </submittedName>
</protein>
<evidence type="ECO:0000256" key="3">
    <source>
        <dbReference type="SAM" id="MobiDB-lite"/>
    </source>
</evidence>
<gene>
    <name evidence="5" type="ORF">CDO52_15255</name>
</gene>
<evidence type="ECO:0000256" key="2">
    <source>
        <dbReference type="ARBA" id="ARBA00023315"/>
    </source>
</evidence>
<dbReference type="RefSeq" id="WP_094932478.1">
    <property type="nucleotide sequence ID" value="NZ_CP022753.1"/>
</dbReference>
<sequence>MIYWILKLILGPILAALWQPRAEGVENIPLHGPAIMVGNHLSVADHFFGALPVPRKINFIAKSDYFSGTGAKGAIARRFFRGAGAIPIDRSGGKASESALRAGLKVLERGELLGIYPEGTRSPDGKLYRGKTGVARLILEAKVPVVPMAMINAEKIMPPGTTVPKLGIRPRVRFGTPLDFSRYYGMEDDHLVLRSITDEIMYALMQLSGQEYVDRYAKVVKEELERAAKEERKAEKAARKAEEKQRKQEKGV</sequence>
<keyword evidence="2 5" id="KW-0012">Acyltransferase</keyword>
<dbReference type="OrthoDB" id="9806008at2"/>
<dbReference type="PANTHER" id="PTHR10434:SF11">
    <property type="entry name" value="1-ACYL-SN-GLYCEROL-3-PHOSPHATE ACYLTRANSFERASE"/>
    <property type="match status" value="1"/>
</dbReference>